<name>A0AAD9NA77_9ANNE</name>
<evidence type="ECO:0000259" key="1">
    <source>
        <dbReference type="PROSITE" id="PS50222"/>
    </source>
</evidence>
<proteinExistence type="predicted"/>
<gene>
    <name evidence="2" type="ORF">LSH36_91g03041</name>
</gene>
<dbReference type="InterPro" id="IPR011992">
    <property type="entry name" value="EF-hand-dom_pair"/>
</dbReference>
<dbReference type="PROSITE" id="PS50222">
    <property type="entry name" value="EF_HAND_2"/>
    <property type="match status" value="1"/>
</dbReference>
<sequence>MSSPGAGRIREIWPCLGETHSTDTVSRSTYDEMAVREHSSGLRRSADIETYPPGVSFVVEVNKENKHILESCYQEQSDDEVESDIKEAFSAYDKDGDGYIGATSGLLCTK</sequence>
<reference evidence="2" key="1">
    <citation type="journal article" date="2023" name="Mol. Biol. Evol.">
        <title>Third-Generation Sequencing Reveals the Adaptive Role of the Epigenome in Three Deep-Sea Polychaetes.</title>
        <authorList>
            <person name="Perez M."/>
            <person name="Aroh O."/>
            <person name="Sun Y."/>
            <person name="Lan Y."/>
            <person name="Juniper S.K."/>
            <person name="Young C.R."/>
            <person name="Angers B."/>
            <person name="Qian P.Y."/>
        </authorList>
    </citation>
    <scope>NUCLEOTIDE SEQUENCE</scope>
    <source>
        <strain evidence="2">P08H-3</strain>
    </source>
</reference>
<accession>A0AAD9NA77</accession>
<protein>
    <recommendedName>
        <fullName evidence="1">EF-hand domain-containing protein</fullName>
    </recommendedName>
</protein>
<feature type="domain" description="EF-hand" evidence="1">
    <location>
        <begin position="80"/>
        <end position="110"/>
    </location>
</feature>
<evidence type="ECO:0000313" key="3">
    <source>
        <dbReference type="Proteomes" id="UP001208570"/>
    </source>
</evidence>
<organism evidence="2 3">
    <name type="scientific">Paralvinella palmiformis</name>
    <dbReference type="NCBI Taxonomy" id="53620"/>
    <lineage>
        <taxon>Eukaryota</taxon>
        <taxon>Metazoa</taxon>
        <taxon>Spiralia</taxon>
        <taxon>Lophotrochozoa</taxon>
        <taxon>Annelida</taxon>
        <taxon>Polychaeta</taxon>
        <taxon>Sedentaria</taxon>
        <taxon>Canalipalpata</taxon>
        <taxon>Terebellida</taxon>
        <taxon>Terebelliformia</taxon>
        <taxon>Alvinellidae</taxon>
        <taxon>Paralvinella</taxon>
    </lineage>
</organism>
<dbReference type="GO" id="GO:0005509">
    <property type="term" value="F:calcium ion binding"/>
    <property type="evidence" value="ECO:0007669"/>
    <property type="project" value="InterPro"/>
</dbReference>
<keyword evidence="3" id="KW-1185">Reference proteome</keyword>
<evidence type="ECO:0000313" key="2">
    <source>
        <dbReference type="EMBL" id="KAK2162802.1"/>
    </source>
</evidence>
<dbReference type="Gene3D" id="1.10.238.10">
    <property type="entry name" value="EF-hand"/>
    <property type="match status" value="1"/>
</dbReference>
<dbReference type="EMBL" id="JAODUP010000091">
    <property type="protein sequence ID" value="KAK2162802.1"/>
    <property type="molecule type" value="Genomic_DNA"/>
</dbReference>
<dbReference type="InterPro" id="IPR002048">
    <property type="entry name" value="EF_hand_dom"/>
</dbReference>
<comment type="caution">
    <text evidence="2">The sequence shown here is derived from an EMBL/GenBank/DDBJ whole genome shotgun (WGS) entry which is preliminary data.</text>
</comment>
<dbReference type="AlphaFoldDB" id="A0AAD9NA77"/>
<dbReference type="Proteomes" id="UP001208570">
    <property type="component" value="Unassembled WGS sequence"/>
</dbReference>
<dbReference type="SUPFAM" id="SSF47473">
    <property type="entry name" value="EF-hand"/>
    <property type="match status" value="1"/>
</dbReference>